<evidence type="ECO:0000313" key="1">
    <source>
        <dbReference type="EMBL" id="MPM74813.1"/>
    </source>
</evidence>
<name>A0A645CD29_9ZZZZ</name>
<sequence length="317" mass="33908">MHLGQIVAQGHVGLALQCQRERGGADVGVAVAVAANPLAHAQKAGDVLVAQLALKLFVDARNLAQKGVFVVRERVLDLVGHGELGIAQQPRLPQLGHARAQLRLVGGQLARRDRVLRAVVELRSGNDFVAGHQQIGNLALGIQNALALHLGRVGGEHRRHIALGKRLRHRARRNARPTQTRQRHLDAALLRAARAFVHGAAADVVAVFGQIGQVTEIGERANHAHRLVARQALEQLLERLVRFLVGISAEGNRQLADLFDQVIGRHALLLADHIAQDAAQQPDVLDERQILVSLAGGGCGGGGFGLAGRRGHTKGFS</sequence>
<protein>
    <submittedName>
        <fullName evidence="1">Uncharacterized protein</fullName>
    </submittedName>
</protein>
<gene>
    <name evidence="1" type="ORF">SDC9_121802</name>
</gene>
<dbReference type="EMBL" id="VSSQ01026209">
    <property type="protein sequence ID" value="MPM74813.1"/>
    <property type="molecule type" value="Genomic_DNA"/>
</dbReference>
<organism evidence="1">
    <name type="scientific">bioreactor metagenome</name>
    <dbReference type="NCBI Taxonomy" id="1076179"/>
    <lineage>
        <taxon>unclassified sequences</taxon>
        <taxon>metagenomes</taxon>
        <taxon>ecological metagenomes</taxon>
    </lineage>
</organism>
<accession>A0A645CD29</accession>
<comment type="caution">
    <text evidence="1">The sequence shown here is derived from an EMBL/GenBank/DDBJ whole genome shotgun (WGS) entry which is preliminary data.</text>
</comment>
<dbReference type="AlphaFoldDB" id="A0A645CD29"/>
<proteinExistence type="predicted"/>
<reference evidence="1" key="1">
    <citation type="submission" date="2019-08" db="EMBL/GenBank/DDBJ databases">
        <authorList>
            <person name="Kucharzyk K."/>
            <person name="Murdoch R.W."/>
            <person name="Higgins S."/>
            <person name="Loffler F."/>
        </authorList>
    </citation>
    <scope>NUCLEOTIDE SEQUENCE</scope>
</reference>